<dbReference type="HOGENOM" id="CLU_885801_0_0_1"/>
<evidence type="ECO:0000256" key="1">
    <source>
        <dbReference type="SAM" id="MobiDB-lite"/>
    </source>
</evidence>
<dbReference type="OrthoDB" id="412109at2759"/>
<organism evidence="2 3">
    <name type="scientific">Galerina marginata (strain CBS 339.88)</name>
    <dbReference type="NCBI Taxonomy" id="685588"/>
    <lineage>
        <taxon>Eukaryota</taxon>
        <taxon>Fungi</taxon>
        <taxon>Dikarya</taxon>
        <taxon>Basidiomycota</taxon>
        <taxon>Agaricomycotina</taxon>
        <taxon>Agaricomycetes</taxon>
        <taxon>Agaricomycetidae</taxon>
        <taxon>Agaricales</taxon>
        <taxon>Agaricineae</taxon>
        <taxon>Strophariaceae</taxon>
        <taxon>Galerina</taxon>
    </lineage>
</organism>
<keyword evidence="3" id="KW-1185">Reference proteome</keyword>
<evidence type="ECO:0000313" key="2">
    <source>
        <dbReference type="EMBL" id="KDR65615.1"/>
    </source>
</evidence>
<evidence type="ECO:0000313" key="3">
    <source>
        <dbReference type="Proteomes" id="UP000027222"/>
    </source>
</evidence>
<gene>
    <name evidence="2" type="ORF">GALMADRAFT_217466</name>
</gene>
<sequence length="314" mass="37380">MDEAIRQNFKRLLRLKTKTDEKARQSAFRKEQTAYTEQLKMESENLNRISWEGVPEGELTQAQYKAEEQQQAEPARLREARLEQDRVLEREHVEAVRREEERTEAVRREDERAEAVRREEEAVRREQEREQLEHVWERENKPQQKEGHQKQQKKKAHGRENERRKKAALNKHIRQQMLHDVKVAAIEHRLKQFQDHEKCWGELRSNLTSGKIAKQSLRFEDIPWPVLSEAQSPIRPLDLTGSRIKQFVLHQDRKCVGPSQASRVARMELIRWHPDKFCSVVLPLVREEDLTMVNEGLKVVSVQLNEIRDTYDNK</sequence>
<name>A0A067S461_GALM3</name>
<protein>
    <submittedName>
        <fullName evidence="2">Uncharacterized protein</fullName>
    </submittedName>
</protein>
<accession>A0A067S461</accession>
<proteinExistence type="predicted"/>
<feature type="compositionally biased region" description="Basic and acidic residues" evidence="1">
    <location>
        <begin position="97"/>
        <end position="149"/>
    </location>
</feature>
<dbReference type="STRING" id="685588.A0A067S461"/>
<dbReference type="Proteomes" id="UP000027222">
    <property type="component" value="Unassembled WGS sequence"/>
</dbReference>
<reference evidence="3" key="1">
    <citation type="journal article" date="2014" name="Proc. Natl. Acad. Sci. U.S.A.">
        <title>Extensive sampling of basidiomycete genomes demonstrates inadequacy of the white-rot/brown-rot paradigm for wood decay fungi.</title>
        <authorList>
            <person name="Riley R."/>
            <person name="Salamov A.A."/>
            <person name="Brown D.W."/>
            <person name="Nagy L.G."/>
            <person name="Floudas D."/>
            <person name="Held B.W."/>
            <person name="Levasseur A."/>
            <person name="Lombard V."/>
            <person name="Morin E."/>
            <person name="Otillar R."/>
            <person name="Lindquist E.A."/>
            <person name="Sun H."/>
            <person name="LaButti K.M."/>
            <person name="Schmutz J."/>
            <person name="Jabbour D."/>
            <person name="Luo H."/>
            <person name="Baker S.E."/>
            <person name="Pisabarro A.G."/>
            <person name="Walton J.D."/>
            <person name="Blanchette R.A."/>
            <person name="Henrissat B."/>
            <person name="Martin F."/>
            <person name="Cullen D."/>
            <person name="Hibbett D.S."/>
            <person name="Grigoriev I.V."/>
        </authorList>
    </citation>
    <scope>NUCLEOTIDE SEQUENCE [LARGE SCALE GENOMIC DNA]</scope>
    <source>
        <strain evidence="3">CBS 339.88</strain>
    </source>
</reference>
<feature type="region of interest" description="Disordered" evidence="1">
    <location>
        <begin position="97"/>
        <end position="165"/>
    </location>
</feature>
<dbReference type="AlphaFoldDB" id="A0A067S461"/>
<dbReference type="EMBL" id="KL142438">
    <property type="protein sequence ID" value="KDR65615.1"/>
    <property type="molecule type" value="Genomic_DNA"/>
</dbReference>